<dbReference type="SUPFAM" id="SSF56563">
    <property type="entry name" value="Major capsid protein gp5"/>
    <property type="match status" value="1"/>
</dbReference>
<keyword evidence="2" id="KW-1185">Reference proteome</keyword>
<evidence type="ECO:0008006" key="3">
    <source>
        <dbReference type="Google" id="ProtNLM"/>
    </source>
</evidence>
<protein>
    <recommendedName>
        <fullName evidence="3">Capsid protein</fullName>
    </recommendedName>
</protein>
<accession>A0A9E8V7Y2</accession>
<organism evidence="1 2">
    <name type="scientific">Methanophagales virus GBV301</name>
    <dbReference type="NCBI Taxonomy" id="2999280"/>
    <lineage>
        <taxon>Viruses</taxon>
        <taxon>Duplodnaviria</taxon>
        <taxon>Heunggongvirae</taxon>
        <taxon>Uroviricota</taxon>
        <taxon>Caudoviricetes</taxon>
        <taxon>Nakonvirales</taxon>
        <taxon>Ekchuahviridae</taxon>
        <taxon>Kukulkanvirus</taxon>
        <taxon>Kukulkanvirus guaymasense</taxon>
    </lineage>
</organism>
<dbReference type="Proteomes" id="UP001156259">
    <property type="component" value="Segment"/>
</dbReference>
<name>A0A9E8V7Y2_9CAUD</name>
<evidence type="ECO:0000313" key="1">
    <source>
        <dbReference type="EMBL" id="WAE39497.1"/>
    </source>
</evidence>
<reference evidence="1 2" key="1">
    <citation type="submission" date="2022-10" db="EMBL/GenBank/DDBJ databases">
        <title>Evolutionary Diversification of Methanotrophic Ca. Methanophagales (ANME-1) and Their Expansive Virome.</title>
        <authorList>
            <person name="Laso-Perez R."/>
            <person name="Wu F."/>
            <person name="Cremiere A."/>
            <person name="Speth D.R."/>
            <person name="Magyar J.S."/>
            <person name="Krupovic M."/>
            <person name="Orphan V.J."/>
        </authorList>
    </citation>
    <scope>NUCLEOTIDE SEQUENCE [LARGE SCALE GENOMIC DNA]</scope>
</reference>
<gene>
    <name evidence="1" type="ORF">LDLAKGPJ_00073</name>
</gene>
<evidence type="ECO:0000313" key="2">
    <source>
        <dbReference type="Proteomes" id="UP001156259"/>
    </source>
</evidence>
<sequence length="279" mass="30921">MGELADCLRKCVEARTHELAVSEDLQRLTQKAYYNAVVKGAKRKELFRRILPVAKVNSYRMKIVTSDADGYASKKALKAEVLYMHPKYTSSDVVIERVWTVPLAPKELIEDGEFDIIENEVQIAGEQLENTLNQDALSTLIDNAGNEETAAADFSDVLSKTASALADIGDSDFVPTHIIACPTFYFSFMQKTRQPFIKGLDLRLLSITSNDTKTWGWTSSGDVGAVVIDASTAALILMREDITVKHFSEPLADLRGAIVSMKYKVAIRKPKAICIIKRA</sequence>
<proteinExistence type="predicted"/>
<dbReference type="EMBL" id="OP880252">
    <property type="protein sequence ID" value="WAE39497.1"/>
    <property type="molecule type" value="Genomic_DNA"/>
</dbReference>